<dbReference type="InterPro" id="IPR036097">
    <property type="entry name" value="HisK_dim/P_sf"/>
</dbReference>
<keyword evidence="6" id="KW-0808">Transferase</keyword>
<protein>
    <recommendedName>
        <fullName evidence="4">histidine kinase</fullName>
        <ecNumber evidence="4">2.7.13.3</ecNumber>
    </recommendedName>
</protein>
<sequence>MSGQPPVRTGPRVPLRITLVALLVALVTVSLAATGLAATSLLRGYLLDQQDSALRAAVHQFERNRQVLDACLAGQYSAMPGAAYYGCLPPDSDDVVDLQGPPERSSVPRFDRDLDDDHGGYGSGSRPFTASSADGRTDWRILTGELPGGYTLVIGTDLERDQAAIRRLVRIEAVVGLIVLLLLGATGYLVVRNSLRPLAEVERTARAIAAGDLSQRVPEGDERTEVGRLTTALNGMLGRIESAFRAQQASEEQARASESRMRRFIADASHELRTPLTSIRGFAELYRQGAVRDPEETARLMQRIESEGARMGVLVEDLLQLARLDQQRPLTITPVDLGELAGDAVHDARAVQPDRPVTLHLDESLSELPVVLGDEARLRQVVGNLVTNALVHTPPTVAVRVDISDEPAAGDVTGDGEDGGVVVLRVADEGPGMAPEHAARVFERFYRADPSRNRAGGGTGLGLAIVSALVAAHGGTVHLDTAPGRGAAFTVRLPRSGPAVGDGAGAPAAHPVADHPADGDGVGG</sequence>
<dbReference type="Pfam" id="PF02518">
    <property type="entry name" value="HATPase_c"/>
    <property type="match status" value="1"/>
</dbReference>
<dbReference type="PANTHER" id="PTHR45436:SF5">
    <property type="entry name" value="SENSOR HISTIDINE KINASE TRCS"/>
    <property type="match status" value="1"/>
</dbReference>
<keyword evidence="7 13" id="KW-0812">Transmembrane</keyword>
<evidence type="ECO:0000256" key="6">
    <source>
        <dbReference type="ARBA" id="ARBA00022679"/>
    </source>
</evidence>
<feature type="domain" description="Histidine kinase" evidence="14">
    <location>
        <begin position="267"/>
        <end position="497"/>
    </location>
</feature>
<keyword evidence="11 13" id="KW-0472">Membrane</keyword>
<dbReference type="PROSITE" id="PS50885">
    <property type="entry name" value="HAMP"/>
    <property type="match status" value="1"/>
</dbReference>
<keyword evidence="8 16" id="KW-0418">Kinase</keyword>
<dbReference type="GO" id="GO:0005886">
    <property type="term" value="C:plasma membrane"/>
    <property type="evidence" value="ECO:0007669"/>
    <property type="project" value="UniProtKB-SubCell"/>
</dbReference>
<dbReference type="Gene3D" id="1.10.287.130">
    <property type="match status" value="1"/>
</dbReference>
<evidence type="ECO:0000256" key="12">
    <source>
        <dbReference type="SAM" id="MobiDB-lite"/>
    </source>
</evidence>
<dbReference type="Pfam" id="PF00512">
    <property type="entry name" value="HisKA"/>
    <property type="match status" value="1"/>
</dbReference>
<evidence type="ECO:0000256" key="4">
    <source>
        <dbReference type="ARBA" id="ARBA00012438"/>
    </source>
</evidence>
<dbReference type="SMART" id="SM00388">
    <property type="entry name" value="HisKA"/>
    <property type="match status" value="1"/>
</dbReference>
<evidence type="ECO:0000256" key="11">
    <source>
        <dbReference type="ARBA" id="ARBA00023136"/>
    </source>
</evidence>
<gene>
    <name evidence="16" type="ORF">SAMN06893097_102219</name>
</gene>
<dbReference type="PRINTS" id="PR00344">
    <property type="entry name" value="BCTRLSENSOR"/>
</dbReference>
<keyword evidence="17" id="KW-1185">Reference proteome</keyword>
<dbReference type="SUPFAM" id="SSF158472">
    <property type="entry name" value="HAMP domain-like"/>
    <property type="match status" value="1"/>
</dbReference>
<dbReference type="InterPro" id="IPR004358">
    <property type="entry name" value="Sig_transdc_His_kin-like_C"/>
</dbReference>
<proteinExistence type="predicted"/>
<evidence type="ECO:0000256" key="10">
    <source>
        <dbReference type="ARBA" id="ARBA00023012"/>
    </source>
</evidence>
<evidence type="ECO:0000256" key="13">
    <source>
        <dbReference type="SAM" id="Phobius"/>
    </source>
</evidence>
<feature type="compositionally biased region" description="Basic and acidic residues" evidence="12">
    <location>
        <begin position="109"/>
        <end position="119"/>
    </location>
</feature>
<dbReference type="PROSITE" id="PS50109">
    <property type="entry name" value="HIS_KIN"/>
    <property type="match status" value="1"/>
</dbReference>
<dbReference type="SUPFAM" id="SSF55874">
    <property type="entry name" value="ATPase domain of HSP90 chaperone/DNA topoisomerase II/histidine kinase"/>
    <property type="match status" value="1"/>
</dbReference>
<dbReference type="Pfam" id="PF00672">
    <property type="entry name" value="HAMP"/>
    <property type="match status" value="1"/>
</dbReference>
<feature type="region of interest" description="Disordered" evidence="12">
    <location>
        <begin position="500"/>
        <end position="524"/>
    </location>
</feature>
<reference evidence="16 17" key="1">
    <citation type="submission" date="2017-09" db="EMBL/GenBank/DDBJ databases">
        <authorList>
            <person name="Ehlers B."/>
            <person name="Leendertz F.H."/>
        </authorList>
    </citation>
    <scope>NUCLEOTIDE SEQUENCE [LARGE SCALE GENOMIC DNA]</scope>
    <source>
        <strain evidence="16 17">DSM 46844</strain>
    </source>
</reference>
<dbReference type="FunFam" id="3.30.565.10:FF:000006">
    <property type="entry name" value="Sensor histidine kinase WalK"/>
    <property type="match status" value="1"/>
</dbReference>
<dbReference type="InterPro" id="IPR036890">
    <property type="entry name" value="HATPase_C_sf"/>
</dbReference>
<dbReference type="InterPro" id="IPR050428">
    <property type="entry name" value="TCS_sensor_his_kinase"/>
</dbReference>
<evidence type="ECO:0000256" key="1">
    <source>
        <dbReference type="ARBA" id="ARBA00000085"/>
    </source>
</evidence>
<dbReference type="SUPFAM" id="SSF47384">
    <property type="entry name" value="Homodimeric domain of signal transducing histidine kinase"/>
    <property type="match status" value="1"/>
</dbReference>
<feature type="transmembrane region" description="Helical" evidence="13">
    <location>
        <begin position="168"/>
        <end position="191"/>
    </location>
</feature>
<dbReference type="Gene3D" id="3.30.565.10">
    <property type="entry name" value="Histidine kinase-like ATPase, C-terminal domain"/>
    <property type="match status" value="1"/>
</dbReference>
<evidence type="ECO:0000256" key="7">
    <source>
        <dbReference type="ARBA" id="ARBA00022692"/>
    </source>
</evidence>
<accession>A0A285E8S2</accession>
<feature type="transmembrane region" description="Helical" evidence="13">
    <location>
        <begin position="20"/>
        <end position="42"/>
    </location>
</feature>
<feature type="domain" description="HAMP" evidence="15">
    <location>
        <begin position="192"/>
        <end position="245"/>
    </location>
</feature>
<comment type="catalytic activity">
    <reaction evidence="1">
        <text>ATP + protein L-histidine = ADP + protein N-phospho-L-histidine.</text>
        <dbReference type="EC" id="2.7.13.3"/>
    </reaction>
</comment>
<evidence type="ECO:0000256" key="3">
    <source>
        <dbReference type="ARBA" id="ARBA00004236"/>
    </source>
</evidence>
<dbReference type="CDD" id="cd00075">
    <property type="entry name" value="HATPase"/>
    <property type="match status" value="1"/>
</dbReference>
<dbReference type="InterPro" id="IPR003661">
    <property type="entry name" value="HisK_dim/P_dom"/>
</dbReference>
<dbReference type="GO" id="GO:0005509">
    <property type="term" value="F:calcium ion binding"/>
    <property type="evidence" value="ECO:0007669"/>
    <property type="project" value="UniProtKB-ARBA"/>
</dbReference>
<feature type="compositionally biased region" description="Low complexity" evidence="12">
    <location>
        <begin position="500"/>
        <end position="511"/>
    </location>
</feature>
<evidence type="ECO:0000256" key="5">
    <source>
        <dbReference type="ARBA" id="ARBA00022553"/>
    </source>
</evidence>
<feature type="region of interest" description="Disordered" evidence="12">
    <location>
        <begin position="100"/>
        <end position="132"/>
    </location>
</feature>
<dbReference type="FunFam" id="1.10.287.130:FF:000001">
    <property type="entry name" value="Two-component sensor histidine kinase"/>
    <property type="match status" value="1"/>
</dbReference>
<keyword evidence="9 13" id="KW-1133">Transmembrane helix</keyword>
<dbReference type="CDD" id="cd00082">
    <property type="entry name" value="HisKA"/>
    <property type="match status" value="1"/>
</dbReference>
<evidence type="ECO:0000256" key="2">
    <source>
        <dbReference type="ARBA" id="ARBA00001968"/>
    </source>
</evidence>
<dbReference type="CDD" id="cd06225">
    <property type="entry name" value="HAMP"/>
    <property type="match status" value="1"/>
</dbReference>
<evidence type="ECO:0000256" key="9">
    <source>
        <dbReference type="ARBA" id="ARBA00022989"/>
    </source>
</evidence>
<keyword evidence="5" id="KW-0597">Phosphoprotein</keyword>
<evidence type="ECO:0000259" key="14">
    <source>
        <dbReference type="PROSITE" id="PS50109"/>
    </source>
</evidence>
<dbReference type="AlphaFoldDB" id="A0A285E8S2"/>
<organism evidence="16 17">
    <name type="scientific">Geodermatophilus sabuli</name>
    <dbReference type="NCBI Taxonomy" id="1564158"/>
    <lineage>
        <taxon>Bacteria</taxon>
        <taxon>Bacillati</taxon>
        <taxon>Actinomycetota</taxon>
        <taxon>Actinomycetes</taxon>
        <taxon>Geodermatophilales</taxon>
        <taxon>Geodermatophilaceae</taxon>
        <taxon>Geodermatophilus</taxon>
    </lineage>
</organism>
<dbReference type="InterPro" id="IPR003594">
    <property type="entry name" value="HATPase_dom"/>
</dbReference>
<dbReference type="EC" id="2.7.13.3" evidence="4"/>
<comment type="subcellular location">
    <subcellularLocation>
        <location evidence="3">Cell membrane</location>
    </subcellularLocation>
</comment>
<dbReference type="SMART" id="SM00387">
    <property type="entry name" value="HATPase_c"/>
    <property type="match status" value="1"/>
</dbReference>
<evidence type="ECO:0000313" key="16">
    <source>
        <dbReference type="EMBL" id="SNX95519.1"/>
    </source>
</evidence>
<dbReference type="Proteomes" id="UP000219514">
    <property type="component" value="Unassembled WGS sequence"/>
</dbReference>
<dbReference type="SMART" id="SM00304">
    <property type="entry name" value="HAMP"/>
    <property type="match status" value="1"/>
</dbReference>
<dbReference type="EMBL" id="OBDO01000002">
    <property type="protein sequence ID" value="SNX95519.1"/>
    <property type="molecule type" value="Genomic_DNA"/>
</dbReference>
<name>A0A285E8S2_9ACTN</name>
<evidence type="ECO:0000256" key="8">
    <source>
        <dbReference type="ARBA" id="ARBA00022777"/>
    </source>
</evidence>
<evidence type="ECO:0000259" key="15">
    <source>
        <dbReference type="PROSITE" id="PS50885"/>
    </source>
</evidence>
<comment type="cofactor">
    <cofactor evidence="2">
        <name>a divalent metal cation</name>
        <dbReference type="ChEBI" id="CHEBI:60240"/>
    </cofactor>
</comment>
<keyword evidence="10" id="KW-0902">Two-component regulatory system</keyword>
<dbReference type="GO" id="GO:0000155">
    <property type="term" value="F:phosphorelay sensor kinase activity"/>
    <property type="evidence" value="ECO:0007669"/>
    <property type="project" value="InterPro"/>
</dbReference>
<dbReference type="Gene3D" id="6.10.340.10">
    <property type="match status" value="1"/>
</dbReference>
<evidence type="ECO:0000313" key="17">
    <source>
        <dbReference type="Proteomes" id="UP000219514"/>
    </source>
</evidence>
<dbReference type="InterPro" id="IPR003660">
    <property type="entry name" value="HAMP_dom"/>
</dbReference>
<dbReference type="PANTHER" id="PTHR45436">
    <property type="entry name" value="SENSOR HISTIDINE KINASE YKOH"/>
    <property type="match status" value="1"/>
</dbReference>
<dbReference type="InterPro" id="IPR005467">
    <property type="entry name" value="His_kinase_dom"/>
</dbReference>